<dbReference type="Proteomes" id="UP000192472">
    <property type="component" value="Unassembled WGS sequence"/>
</dbReference>
<keyword evidence="2" id="KW-1185">Reference proteome</keyword>
<dbReference type="AlphaFoldDB" id="A0A1W2GPX5"/>
<organism evidence="1 2">
    <name type="scientific">Reichenbachiella faecimaris</name>
    <dbReference type="NCBI Taxonomy" id="692418"/>
    <lineage>
        <taxon>Bacteria</taxon>
        <taxon>Pseudomonadati</taxon>
        <taxon>Bacteroidota</taxon>
        <taxon>Cytophagia</taxon>
        <taxon>Cytophagales</taxon>
        <taxon>Reichenbachiellaceae</taxon>
        <taxon>Reichenbachiella</taxon>
    </lineage>
</organism>
<dbReference type="EMBL" id="FWYF01000005">
    <property type="protein sequence ID" value="SMD38697.1"/>
    <property type="molecule type" value="Genomic_DNA"/>
</dbReference>
<evidence type="ECO:0000313" key="2">
    <source>
        <dbReference type="Proteomes" id="UP000192472"/>
    </source>
</evidence>
<accession>A0A1W2GPX5</accession>
<sequence length="534" mass="61910">MLLNPFLDKIEKMRKTTYILILLVIGVHNLSLGQKKKKNVEIDTVEQESFIVQPNRIEFEVGNRDEDFVIISAKERGLLVVKQTRNRTESGFIWELYLVDSLLNIVWNKALSINYGSIFLGYDYSDEGFFLLYGKSEYKLDDMTVFQIDLSGEEIYSHAVQLALQLELSHFEVVSNTLIFGGFSNLRPVVTTIDLDDPKPKVMPGIYNNNSSIIDVRTDKKTNNFTIVLSERTPQKQTTISLKTFTEKGELVHTETIEAEYEKSLLDGVSTSFDNGTQYVAGTFSKRKSEYSRGLYLAKLNLGKQEFIKYHDYADLENFFSYMRAKREERVKEKIERKKVKGQKAKFNYRLLIHDIVERENEYILIGEAYYPKYSNYGGGNLYGSSNYGGNSGFSNPNFIGYKYTHAVVVGYSKKGDLLWDNSFEINDLLSYSLKDNVQISVEDNRIVLLYVYENVIRSKIIQNDEILEGKSFDPVELHFKSDEVKDNDKEMEGLEKWFDGSFYTFGIQHIKNLKDKDVKLNRRVFYINKVQYQ</sequence>
<evidence type="ECO:0000313" key="1">
    <source>
        <dbReference type="EMBL" id="SMD38697.1"/>
    </source>
</evidence>
<name>A0A1W2GPX5_REIFA</name>
<dbReference type="STRING" id="692418.SAMN04488029_3855"/>
<reference evidence="1 2" key="1">
    <citation type="submission" date="2017-04" db="EMBL/GenBank/DDBJ databases">
        <authorList>
            <person name="Afonso C.L."/>
            <person name="Miller P.J."/>
            <person name="Scott M.A."/>
            <person name="Spackman E."/>
            <person name="Goraichik I."/>
            <person name="Dimitrov K.M."/>
            <person name="Suarez D.L."/>
            <person name="Swayne D.E."/>
        </authorList>
    </citation>
    <scope>NUCLEOTIDE SEQUENCE [LARGE SCALE GENOMIC DNA]</scope>
    <source>
        <strain evidence="1 2">DSM 26133</strain>
    </source>
</reference>
<protein>
    <submittedName>
        <fullName evidence="1">Uncharacterized protein</fullName>
    </submittedName>
</protein>
<proteinExistence type="predicted"/>
<gene>
    <name evidence="1" type="ORF">SAMN04488029_3855</name>
</gene>